<dbReference type="InterPro" id="IPR046847">
    <property type="entry name" value="Xre-like_HTH"/>
</dbReference>
<accession>A0ABS1E2N2</accession>
<evidence type="ECO:0000259" key="1">
    <source>
        <dbReference type="Pfam" id="PF09722"/>
    </source>
</evidence>
<dbReference type="RefSeq" id="WP_200255685.1">
    <property type="nucleotide sequence ID" value="NZ_NRSH01000001.1"/>
</dbReference>
<evidence type="ECO:0000259" key="2">
    <source>
        <dbReference type="Pfam" id="PF20432"/>
    </source>
</evidence>
<feature type="domain" description="Antitoxin Xre/MbcA/ParS-like toxin-binding" evidence="1">
    <location>
        <begin position="98"/>
        <end position="147"/>
    </location>
</feature>
<dbReference type="InterPro" id="IPR011979">
    <property type="entry name" value="Antitox_Xre"/>
</dbReference>
<reference evidence="3 4" key="1">
    <citation type="journal article" date="2020" name="Microorganisms">
        <title>Osmotic Adaptation and Compatible Solute Biosynthesis of Phototrophic Bacteria as Revealed from Genome Analyses.</title>
        <authorList>
            <person name="Imhoff J.F."/>
            <person name="Rahn T."/>
            <person name="Kunzel S."/>
            <person name="Keller A."/>
            <person name="Neulinger S.C."/>
        </authorList>
    </citation>
    <scope>NUCLEOTIDE SEQUENCE [LARGE SCALE GENOMIC DNA]</scope>
    <source>
        <strain evidence="3 4">DSM 15116</strain>
    </source>
</reference>
<proteinExistence type="predicted"/>
<evidence type="ECO:0000313" key="3">
    <source>
        <dbReference type="EMBL" id="MBK1725477.1"/>
    </source>
</evidence>
<dbReference type="InterPro" id="IPR024467">
    <property type="entry name" value="Xre/MbcA/ParS-like_toxin-bd"/>
</dbReference>
<dbReference type="Pfam" id="PF20432">
    <property type="entry name" value="Xre-like-HTH"/>
    <property type="match status" value="1"/>
</dbReference>
<feature type="domain" description="Antitoxin Xre-like helix-turn-helix" evidence="2">
    <location>
        <begin position="31"/>
        <end position="91"/>
    </location>
</feature>
<evidence type="ECO:0008006" key="5">
    <source>
        <dbReference type="Google" id="ProtNLM"/>
    </source>
</evidence>
<organism evidence="3 4">
    <name type="scientific">Halorhodospira neutriphila</name>
    <dbReference type="NCBI Taxonomy" id="168379"/>
    <lineage>
        <taxon>Bacteria</taxon>
        <taxon>Pseudomonadati</taxon>
        <taxon>Pseudomonadota</taxon>
        <taxon>Gammaproteobacteria</taxon>
        <taxon>Chromatiales</taxon>
        <taxon>Ectothiorhodospiraceae</taxon>
        <taxon>Halorhodospira</taxon>
    </lineage>
</organism>
<evidence type="ECO:0000313" key="4">
    <source>
        <dbReference type="Proteomes" id="UP000738126"/>
    </source>
</evidence>
<protein>
    <recommendedName>
        <fullName evidence="5">Toxin-antitoxin system antitoxin component, TIGR02293 family</fullName>
    </recommendedName>
</protein>
<gene>
    <name evidence="3" type="ORF">CKO13_00225</name>
</gene>
<dbReference type="Proteomes" id="UP000738126">
    <property type="component" value="Unassembled WGS sequence"/>
</dbReference>
<name>A0ABS1E2N2_9GAMM</name>
<dbReference type="EMBL" id="NRSH01000001">
    <property type="protein sequence ID" value="MBK1725477.1"/>
    <property type="molecule type" value="Genomic_DNA"/>
</dbReference>
<keyword evidence="4" id="KW-1185">Reference proteome</keyword>
<dbReference type="NCBIfam" id="TIGR02293">
    <property type="entry name" value="TAS_TIGR02293"/>
    <property type="match status" value="1"/>
</dbReference>
<comment type="caution">
    <text evidence="3">The sequence shown here is derived from an EMBL/GenBank/DDBJ whole genome shotgun (WGS) entry which is preliminary data.</text>
</comment>
<sequence>MEATAQPDYEGILESLGRSAAVRADVQSALDVHRLLAKGIEGKAIRRFAAYYDLSSEDLTQLLGIKKRTLQRREQTEARLSPGETDRLWRAAVILCEATEVLGSRAKAASWLHRENRTLGGARPLDLIATEAGYEEVRNVLGRIDWGVWS</sequence>
<dbReference type="Pfam" id="PF09722">
    <property type="entry name" value="Xre_MbcA_ParS_C"/>
    <property type="match status" value="1"/>
</dbReference>